<protein>
    <submittedName>
        <fullName evidence="3">Dehydrogenase</fullName>
    </submittedName>
</protein>
<dbReference type="SUPFAM" id="SSF54909">
    <property type="entry name" value="Dimeric alpha+beta barrel"/>
    <property type="match status" value="1"/>
</dbReference>
<dbReference type="AlphaFoldDB" id="A0A428YZ03"/>
<proteinExistence type="inferred from homology"/>
<gene>
    <name evidence="3" type="ORF">DMH04_37715</name>
</gene>
<reference evidence="3 4" key="1">
    <citation type="submission" date="2018-05" db="EMBL/GenBank/DDBJ databases">
        <title>Evolution of GPA BGCs.</title>
        <authorList>
            <person name="Waglechner N."/>
            <person name="Wright G.D."/>
        </authorList>
    </citation>
    <scope>NUCLEOTIDE SEQUENCE [LARGE SCALE GENOMIC DNA]</scope>
    <source>
        <strain evidence="3 4">A82846</strain>
    </source>
</reference>
<dbReference type="Proteomes" id="UP000287547">
    <property type="component" value="Unassembled WGS sequence"/>
</dbReference>
<name>A0A428YZ03_KIBAR</name>
<comment type="caution">
    <text evidence="3">The sequence shown here is derived from an EMBL/GenBank/DDBJ whole genome shotgun (WGS) entry which is preliminary data.</text>
</comment>
<accession>A0A428YZ03</accession>
<evidence type="ECO:0000313" key="3">
    <source>
        <dbReference type="EMBL" id="RSM75891.1"/>
    </source>
</evidence>
<dbReference type="EMBL" id="QHKI01000046">
    <property type="protein sequence ID" value="RSM75891.1"/>
    <property type="molecule type" value="Genomic_DNA"/>
</dbReference>
<sequence length="142" mass="15586">MRFMIIIKSDEKTDAGRVPSEAEFTAMAEFNQEMADAGILVGAEGLLDSGKGARVHMSGGKTTITDGPFTESKELVAGFWMIKVDSLEEAIDWASRVPSPPEIETNLEVRQVVDAAGDYAETYTEELKEGEDKLREQIAENQ</sequence>
<feature type="domain" description="YCII-related" evidence="2">
    <location>
        <begin position="1"/>
        <end position="100"/>
    </location>
</feature>
<dbReference type="InterPro" id="IPR011008">
    <property type="entry name" value="Dimeric_a/b-barrel"/>
</dbReference>
<dbReference type="Gene3D" id="3.30.70.1060">
    <property type="entry name" value="Dimeric alpha+beta barrel"/>
    <property type="match status" value="1"/>
</dbReference>
<organism evidence="3 4">
    <name type="scientific">Kibdelosporangium aridum</name>
    <dbReference type="NCBI Taxonomy" id="2030"/>
    <lineage>
        <taxon>Bacteria</taxon>
        <taxon>Bacillati</taxon>
        <taxon>Actinomycetota</taxon>
        <taxon>Actinomycetes</taxon>
        <taxon>Pseudonocardiales</taxon>
        <taxon>Pseudonocardiaceae</taxon>
        <taxon>Kibdelosporangium</taxon>
    </lineage>
</organism>
<evidence type="ECO:0000256" key="1">
    <source>
        <dbReference type="ARBA" id="ARBA00007689"/>
    </source>
</evidence>
<dbReference type="PANTHER" id="PTHR35174:SF4">
    <property type="entry name" value="BLL7163 PROTEIN"/>
    <property type="match status" value="1"/>
</dbReference>
<evidence type="ECO:0000259" key="2">
    <source>
        <dbReference type="Pfam" id="PF03795"/>
    </source>
</evidence>
<dbReference type="PANTHER" id="PTHR35174">
    <property type="entry name" value="BLL7171 PROTEIN-RELATED"/>
    <property type="match status" value="1"/>
</dbReference>
<dbReference type="Pfam" id="PF03795">
    <property type="entry name" value="YCII"/>
    <property type="match status" value="1"/>
</dbReference>
<comment type="similarity">
    <text evidence="1">Belongs to the YciI family.</text>
</comment>
<dbReference type="OrthoDB" id="668782at2"/>
<evidence type="ECO:0000313" key="4">
    <source>
        <dbReference type="Proteomes" id="UP000287547"/>
    </source>
</evidence>
<dbReference type="InterPro" id="IPR005545">
    <property type="entry name" value="YCII"/>
</dbReference>